<dbReference type="GO" id="GO:0005249">
    <property type="term" value="F:voltage-gated potassium channel activity"/>
    <property type="evidence" value="ECO:0007669"/>
    <property type="project" value="InterPro"/>
</dbReference>
<proteinExistence type="predicted"/>
<dbReference type="OrthoDB" id="9799090at2"/>
<dbReference type="Gene3D" id="1.10.287.70">
    <property type="match status" value="1"/>
</dbReference>
<evidence type="ECO:0000256" key="5">
    <source>
        <dbReference type="ARBA" id="ARBA00023065"/>
    </source>
</evidence>
<evidence type="ECO:0000313" key="10">
    <source>
        <dbReference type="EMBL" id="SCF45508.1"/>
    </source>
</evidence>
<dbReference type="EMBL" id="FMCU01000018">
    <property type="protein sequence ID" value="SCF45508.1"/>
    <property type="molecule type" value="Genomic_DNA"/>
</dbReference>
<reference evidence="11" key="1">
    <citation type="submission" date="2016-06" db="EMBL/GenBank/DDBJ databases">
        <authorList>
            <person name="Varghese N."/>
            <person name="Submissions Spin"/>
        </authorList>
    </citation>
    <scope>NUCLEOTIDE SEQUENCE [LARGE SCALE GENOMIC DNA]</scope>
    <source>
        <strain evidence="11">DSM 44100</strain>
    </source>
</reference>
<keyword evidence="7" id="KW-0407">Ion channel</keyword>
<protein>
    <submittedName>
        <fullName evidence="10">Ion channel</fullName>
    </submittedName>
</protein>
<dbReference type="STRING" id="121616.GA0070216_11871"/>
<accession>A0A1C5AJV5</accession>
<dbReference type="Pfam" id="PF07885">
    <property type="entry name" value="Ion_trans_2"/>
    <property type="match status" value="1"/>
</dbReference>
<keyword evidence="11" id="KW-1185">Reference proteome</keyword>
<dbReference type="RefSeq" id="WP_091251869.1">
    <property type="nucleotide sequence ID" value="NZ_FMCU01000018.1"/>
</dbReference>
<sequence length="176" mass="18701">MAGDDGNYARARWHTLAACVLLLVSYFLIPLEPDPNGLRLTLRVVGTLLLISMVTFLVTRQVTRQLGARAPVGEDEVRSLSKLVVALVAGLLAFAVADYVVAGSGPDQFSGLHTRLDALYFALTTLTTVGYGDVHPQGQLAKAIVCVQMVFSIGVIATGASIVVRQLTGRPGRGPR</sequence>
<feature type="transmembrane region" description="Helical" evidence="8">
    <location>
        <begin position="80"/>
        <end position="102"/>
    </location>
</feature>
<evidence type="ECO:0000256" key="6">
    <source>
        <dbReference type="ARBA" id="ARBA00023136"/>
    </source>
</evidence>
<dbReference type="SUPFAM" id="SSF81324">
    <property type="entry name" value="Voltage-gated potassium channels"/>
    <property type="match status" value="1"/>
</dbReference>
<evidence type="ECO:0000256" key="1">
    <source>
        <dbReference type="ARBA" id="ARBA00004141"/>
    </source>
</evidence>
<evidence type="ECO:0000256" key="2">
    <source>
        <dbReference type="ARBA" id="ARBA00022448"/>
    </source>
</evidence>
<keyword evidence="3 8" id="KW-0812">Transmembrane</keyword>
<evidence type="ECO:0000259" key="9">
    <source>
        <dbReference type="Pfam" id="PF07885"/>
    </source>
</evidence>
<dbReference type="AlphaFoldDB" id="A0A1C5AJV5"/>
<gene>
    <name evidence="10" type="ORF">GA0070216_11871</name>
</gene>
<keyword evidence="2" id="KW-0813">Transport</keyword>
<feature type="transmembrane region" description="Helical" evidence="8">
    <location>
        <begin position="140"/>
        <end position="164"/>
    </location>
</feature>
<dbReference type="PANTHER" id="PTHR11537:SF254">
    <property type="entry name" value="POTASSIUM VOLTAGE-GATED CHANNEL PROTEIN SHAB"/>
    <property type="match status" value="1"/>
</dbReference>
<feature type="domain" description="Potassium channel" evidence="9">
    <location>
        <begin position="91"/>
        <end position="167"/>
    </location>
</feature>
<dbReference type="GO" id="GO:0008076">
    <property type="term" value="C:voltage-gated potassium channel complex"/>
    <property type="evidence" value="ECO:0007669"/>
    <property type="project" value="InterPro"/>
</dbReference>
<dbReference type="PANTHER" id="PTHR11537">
    <property type="entry name" value="VOLTAGE-GATED POTASSIUM CHANNEL"/>
    <property type="match status" value="1"/>
</dbReference>
<dbReference type="InterPro" id="IPR028325">
    <property type="entry name" value="VG_K_chnl"/>
</dbReference>
<keyword evidence="6 8" id="KW-0472">Membrane</keyword>
<organism evidence="10 11">
    <name type="scientific">Micromonospora matsumotoense</name>
    <dbReference type="NCBI Taxonomy" id="121616"/>
    <lineage>
        <taxon>Bacteria</taxon>
        <taxon>Bacillati</taxon>
        <taxon>Actinomycetota</taxon>
        <taxon>Actinomycetes</taxon>
        <taxon>Micromonosporales</taxon>
        <taxon>Micromonosporaceae</taxon>
        <taxon>Micromonospora</taxon>
    </lineage>
</organism>
<keyword evidence="4 8" id="KW-1133">Transmembrane helix</keyword>
<dbReference type="Proteomes" id="UP000198797">
    <property type="component" value="Unassembled WGS sequence"/>
</dbReference>
<name>A0A1C5AJV5_9ACTN</name>
<feature type="transmembrane region" description="Helical" evidence="8">
    <location>
        <begin position="12"/>
        <end position="29"/>
    </location>
</feature>
<evidence type="ECO:0000313" key="11">
    <source>
        <dbReference type="Proteomes" id="UP000198797"/>
    </source>
</evidence>
<evidence type="ECO:0000256" key="7">
    <source>
        <dbReference type="ARBA" id="ARBA00023303"/>
    </source>
</evidence>
<dbReference type="GO" id="GO:0001508">
    <property type="term" value="P:action potential"/>
    <property type="evidence" value="ECO:0007669"/>
    <property type="project" value="TreeGrafter"/>
</dbReference>
<evidence type="ECO:0000256" key="8">
    <source>
        <dbReference type="SAM" id="Phobius"/>
    </source>
</evidence>
<evidence type="ECO:0000256" key="4">
    <source>
        <dbReference type="ARBA" id="ARBA00022989"/>
    </source>
</evidence>
<feature type="transmembrane region" description="Helical" evidence="8">
    <location>
        <begin position="41"/>
        <end position="59"/>
    </location>
</feature>
<keyword evidence="5" id="KW-0406">Ion transport</keyword>
<evidence type="ECO:0000256" key="3">
    <source>
        <dbReference type="ARBA" id="ARBA00022692"/>
    </source>
</evidence>
<comment type="subcellular location">
    <subcellularLocation>
        <location evidence="1">Membrane</location>
        <topology evidence="1">Multi-pass membrane protein</topology>
    </subcellularLocation>
</comment>
<dbReference type="InterPro" id="IPR013099">
    <property type="entry name" value="K_chnl_dom"/>
</dbReference>